<feature type="transmembrane region" description="Helical" evidence="10">
    <location>
        <begin position="302"/>
        <end position="322"/>
    </location>
</feature>
<dbReference type="GeneID" id="23615097"/>
<dbReference type="Pfam" id="PF03155">
    <property type="entry name" value="Alg6_Alg8"/>
    <property type="match status" value="1"/>
</dbReference>
<evidence type="ECO:0000256" key="11">
    <source>
        <dbReference type="SAM" id="SignalP"/>
    </source>
</evidence>
<dbReference type="EMBL" id="KL662186">
    <property type="protein sequence ID" value="KFM29089.1"/>
    <property type="molecule type" value="Genomic_DNA"/>
</dbReference>
<comment type="pathway">
    <text evidence="2 10">Protein modification; protein glycosylation.</text>
</comment>
<dbReference type="UniPathway" id="UPA00378"/>
<dbReference type="Proteomes" id="UP000028924">
    <property type="component" value="Unassembled WGS sequence"/>
</dbReference>
<evidence type="ECO:0000313" key="12">
    <source>
        <dbReference type="EMBL" id="KFM29089.1"/>
    </source>
</evidence>
<feature type="transmembrane region" description="Helical" evidence="10">
    <location>
        <begin position="388"/>
        <end position="410"/>
    </location>
</feature>
<organism evidence="12 13">
    <name type="scientific">Auxenochlorella protothecoides</name>
    <name type="common">Green microalga</name>
    <name type="synonym">Chlorella protothecoides</name>
    <dbReference type="NCBI Taxonomy" id="3075"/>
    <lineage>
        <taxon>Eukaryota</taxon>
        <taxon>Viridiplantae</taxon>
        <taxon>Chlorophyta</taxon>
        <taxon>core chlorophytes</taxon>
        <taxon>Trebouxiophyceae</taxon>
        <taxon>Chlorellales</taxon>
        <taxon>Chlorellaceae</taxon>
        <taxon>Auxenochlorella</taxon>
    </lineage>
</organism>
<dbReference type="eggNOG" id="KOG2575">
    <property type="taxonomic scope" value="Eukaryota"/>
</dbReference>
<feature type="transmembrane region" description="Helical" evidence="10">
    <location>
        <begin position="120"/>
        <end position="139"/>
    </location>
</feature>
<dbReference type="AlphaFoldDB" id="A0A087STN5"/>
<feature type="chain" id="PRO_5001829030" description="Alpha-1,3-glucosyltransferase" evidence="11">
    <location>
        <begin position="27"/>
        <end position="489"/>
    </location>
</feature>
<sequence>MASQVPPRLLACWVILLAVLLRVILGLHSYSGAGVPPKYGDYEAQRHWMEITINLPLSQWYTNSTQNDLAYWGLDYPPLSAYQSWVHGKVLQRWVPEAVALGSSRGIETPRSKLALRQTVLASDLAVYFPAAAFLALTLHGARLSRQAITTLAQLLLGPGLILIDHGHFQFNCINLGLTLAAVACTLRGSLLAGAALFCAALNHKQMILYFAPAFFSHMLGTCLQQRSAWGKLFLLASIGGVVLASFGIVWVPFLATPGGPLPVLRRIFPTARGLFEDYVANLWCASSLAIKWRRLLAPSQLLRLCAAGTLAAVLPAMACQLRRPTRRAFLLGLANSSLAFFLLAYQVHEKSVLLPLAALGTLGGPTAELAQYVGVYSMLPLLRKDGLATAAAAVAVAYAAVLGTLRPALPPAWRAARAVFLAGAAAITVGFWAVPPPPRYPFLEDAACMAWCCTALVCLFGYTNVLQVQECWGPGAARRGRHGKRKGA</sequence>
<evidence type="ECO:0000256" key="3">
    <source>
        <dbReference type="ARBA" id="ARBA00008715"/>
    </source>
</evidence>
<dbReference type="KEGG" id="apro:F751_3706"/>
<dbReference type="RefSeq" id="XP_011402138.1">
    <property type="nucleotide sequence ID" value="XM_011403836.1"/>
</dbReference>
<gene>
    <name evidence="12" type="ORF">F751_3706</name>
</gene>
<evidence type="ECO:0000256" key="5">
    <source>
        <dbReference type="ARBA" id="ARBA00022679"/>
    </source>
</evidence>
<proteinExistence type="inferred from homology"/>
<dbReference type="STRING" id="3075.A0A087STN5"/>
<dbReference type="InterPro" id="IPR004856">
    <property type="entry name" value="Glyco_trans_ALG6/ALG8"/>
</dbReference>
<keyword evidence="13" id="KW-1185">Reference proteome</keyword>
<evidence type="ECO:0000256" key="9">
    <source>
        <dbReference type="ARBA" id="ARBA00023136"/>
    </source>
</evidence>
<name>A0A087STN5_AUXPR</name>
<feature type="transmembrane region" description="Helical" evidence="10">
    <location>
        <begin position="329"/>
        <end position="348"/>
    </location>
</feature>
<dbReference type="PANTHER" id="PTHR12413:SF1">
    <property type="entry name" value="DOLICHYL PYROPHOSPHATE MAN9GLCNAC2 ALPHA-1,3-GLUCOSYLTRANSFERASE"/>
    <property type="match status" value="1"/>
</dbReference>
<feature type="transmembrane region" description="Helical" evidence="10">
    <location>
        <begin position="416"/>
        <end position="435"/>
    </location>
</feature>
<comment type="similarity">
    <text evidence="3 10">Belongs to the ALG6/ALG8 glucosyltransferase family.</text>
</comment>
<dbReference type="OrthoDB" id="4983at2759"/>
<evidence type="ECO:0000256" key="1">
    <source>
        <dbReference type="ARBA" id="ARBA00004477"/>
    </source>
</evidence>
<evidence type="ECO:0000256" key="7">
    <source>
        <dbReference type="ARBA" id="ARBA00022824"/>
    </source>
</evidence>
<reference evidence="12 13" key="1">
    <citation type="journal article" date="2014" name="BMC Genomics">
        <title>Oil accumulation mechanisms of the oleaginous microalga Chlorella protothecoides revealed through its genome, transcriptomes, and proteomes.</title>
        <authorList>
            <person name="Gao C."/>
            <person name="Wang Y."/>
            <person name="Shen Y."/>
            <person name="Yan D."/>
            <person name="He X."/>
            <person name="Dai J."/>
            <person name="Wu Q."/>
        </authorList>
    </citation>
    <scope>NUCLEOTIDE SEQUENCE [LARGE SCALE GENOMIC DNA]</scope>
    <source>
        <strain evidence="12 13">0710</strain>
    </source>
</reference>
<evidence type="ECO:0000256" key="6">
    <source>
        <dbReference type="ARBA" id="ARBA00022692"/>
    </source>
</evidence>
<feature type="transmembrane region" description="Helical" evidence="10">
    <location>
        <begin position="233"/>
        <end position="256"/>
    </location>
</feature>
<dbReference type="EC" id="2.4.1.-" evidence="10"/>
<protein>
    <recommendedName>
        <fullName evidence="10">Alpha-1,3-glucosyltransferase</fullName>
        <ecNumber evidence="10">2.4.1.-</ecNumber>
    </recommendedName>
</protein>
<keyword evidence="9 10" id="KW-0472">Membrane</keyword>
<keyword evidence="7 10" id="KW-0256">Endoplasmic reticulum</keyword>
<dbReference type="GO" id="GO:0005789">
    <property type="term" value="C:endoplasmic reticulum membrane"/>
    <property type="evidence" value="ECO:0007669"/>
    <property type="project" value="UniProtKB-SubCell"/>
</dbReference>
<dbReference type="PANTHER" id="PTHR12413">
    <property type="entry name" value="DOLICHYL GLYCOSYLTRANSFERASE"/>
    <property type="match status" value="1"/>
</dbReference>
<keyword evidence="8 10" id="KW-1133">Transmembrane helix</keyword>
<feature type="transmembrane region" description="Helical" evidence="10">
    <location>
        <begin position="176"/>
        <end position="202"/>
    </location>
</feature>
<keyword evidence="11" id="KW-0732">Signal</keyword>
<evidence type="ECO:0000313" key="13">
    <source>
        <dbReference type="Proteomes" id="UP000028924"/>
    </source>
</evidence>
<accession>A0A087STN5</accession>
<comment type="subcellular location">
    <subcellularLocation>
        <location evidence="1 10">Endoplasmic reticulum membrane</location>
        <topology evidence="1 10">Multi-pass membrane protein</topology>
    </subcellularLocation>
</comment>
<feature type="transmembrane region" description="Helical" evidence="10">
    <location>
        <begin position="447"/>
        <end position="466"/>
    </location>
</feature>
<evidence type="ECO:0000256" key="4">
    <source>
        <dbReference type="ARBA" id="ARBA00022676"/>
    </source>
</evidence>
<evidence type="ECO:0000256" key="10">
    <source>
        <dbReference type="RuleBase" id="RU363110"/>
    </source>
</evidence>
<keyword evidence="5 10" id="KW-0808">Transferase</keyword>
<keyword evidence="4 10" id="KW-0328">Glycosyltransferase</keyword>
<dbReference type="GO" id="GO:0042281">
    <property type="term" value="F:dolichyl pyrophosphate Man9GlcNAc2 alpha-1,3-glucosyltransferase activity"/>
    <property type="evidence" value="ECO:0007669"/>
    <property type="project" value="TreeGrafter"/>
</dbReference>
<keyword evidence="6 10" id="KW-0812">Transmembrane</keyword>
<evidence type="ECO:0000256" key="2">
    <source>
        <dbReference type="ARBA" id="ARBA00004922"/>
    </source>
</evidence>
<feature type="signal peptide" evidence="11">
    <location>
        <begin position="1"/>
        <end position="26"/>
    </location>
</feature>
<evidence type="ECO:0000256" key="8">
    <source>
        <dbReference type="ARBA" id="ARBA00022989"/>
    </source>
</evidence>
<feature type="transmembrane region" description="Helical" evidence="10">
    <location>
        <begin position="148"/>
        <end position="164"/>
    </location>
</feature>